<proteinExistence type="predicted"/>
<feature type="domain" description="Clr5" evidence="1">
    <location>
        <begin position="13"/>
        <end position="66"/>
    </location>
</feature>
<evidence type="ECO:0000313" key="2">
    <source>
        <dbReference type="EMBL" id="KAK9415958.1"/>
    </source>
</evidence>
<accession>A0ABR2UMT9</accession>
<sequence length="488" mass="56081">MSQSWNTKSWATNEDWEKYKPVISYLYIGCDQRLEDVSATMSKEYHFYATYNQNVQFRFRQWGVRKNLKFNELRDILHDAGQTTALDVPVIQGQRLERRLRAFIGRSRRGQGPNDEEWVVDTLGRAYHARFRYQPNPPDDLLTIEGSLRAVQDHAKIGLSDRPRANVTYNQAFTCDETRFWWINTFLAALRLEQEADLTLGFDMLNRCCNALKLLLHTKRSILTWYLYAAMVALSALKEEIALSFMDVAVSLSSITLGPLHPITTLAANLRKLGIEKARQAAAPLATALADVIRNPVTGKGHLQLASSLFGYNHCPAEKMSDYLLLVVRLLPCSAARISLDAEEVSSQYWVFLGSFLASRFAPASASRAATEEELYPEYEKVRSQLDQHINERVLQTNRPLSEFDLDVNTLRTMAYVEDHIKHIQDPKHYRRRALDLALSRKPIDRLQVLSTYAELEFHHRANQELDEARRVGQEYDALFRQCHEDGP</sequence>
<dbReference type="InterPro" id="IPR025676">
    <property type="entry name" value="Clr5_dom"/>
</dbReference>
<evidence type="ECO:0000313" key="3">
    <source>
        <dbReference type="Proteomes" id="UP001408356"/>
    </source>
</evidence>
<dbReference type="Pfam" id="PF14420">
    <property type="entry name" value="Clr5"/>
    <property type="match status" value="1"/>
</dbReference>
<dbReference type="EMBL" id="JARVKF010000410">
    <property type="protein sequence ID" value="KAK9415958.1"/>
    <property type="molecule type" value="Genomic_DNA"/>
</dbReference>
<organism evidence="2 3">
    <name type="scientific">Seiridium unicorne</name>
    <dbReference type="NCBI Taxonomy" id="138068"/>
    <lineage>
        <taxon>Eukaryota</taxon>
        <taxon>Fungi</taxon>
        <taxon>Dikarya</taxon>
        <taxon>Ascomycota</taxon>
        <taxon>Pezizomycotina</taxon>
        <taxon>Sordariomycetes</taxon>
        <taxon>Xylariomycetidae</taxon>
        <taxon>Amphisphaeriales</taxon>
        <taxon>Sporocadaceae</taxon>
        <taxon>Seiridium</taxon>
    </lineage>
</organism>
<dbReference type="PANTHER" id="PTHR38788">
    <property type="entry name" value="CLR5 DOMAIN-CONTAINING PROTEIN"/>
    <property type="match status" value="1"/>
</dbReference>
<name>A0ABR2UMT9_9PEZI</name>
<evidence type="ECO:0000259" key="1">
    <source>
        <dbReference type="Pfam" id="PF14420"/>
    </source>
</evidence>
<keyword evidence="3" id="KW-1185">Reference proteome</keyword>
<gene>
    <name evidence="2" type="ORF">SUNI508_09918</name>
</gene>
<dbReference type="Proteomes" id="UP001408356">
    <property type="component" value="Unassembled WGS sequence"/>
</dbReference>
<reference evidence="2 3" key="1">
    <citation type="journal article" date="2024" name="J. Plant Pathol.">
        <title>Sequence and assembly of the genome of Seiridium unicorne, isolate CBS 538.82, causal agent of cypress canker disease.</title>
        <authorList>
            <person name="Scali E."/>
            <person name="Rocca G.D."/>
            <person name="Danti R."/>
            <person name="Garbelotto M."/>
            <person name="Barberini S."/>
            <person name="Baroncelli R."/>
            <person name="Emiliani G."/>
        </authorList>
    </citation>
    <scope>NUCLEOTIDE SEQUENCE [LARGE SCALE GENOMIC DNA]</scope>
    <source>
        <strain evidence="2 3">BM-138-508</strain>
    </source>
</reference>
<comment type="caution">
    <text evidence="2">The sequence shown here is derived from an EMBL/GenBank/DDBJ whole genome shotgun (WGS) entry which is preliminary data.</text>
</comment>
<dbReference type="PANTHER" id="PTHR38788:SF3">
    <property type="entry name" value="CLR5 DOMAIN-CONTAINING PROTEIN"/>
    <property type="match status" value="1"/>
</dbReference>
<protein>
    <recommendedName>
        <fullName evidence="1">Clr5 domain-containing protein</fullName>
    </recommendedName>
</protein>